<dbReference type="Gene3D" id="3.40.50.360">
    <property type="match status" value="1"/>
</dbReference>
<name>A0ABD6EJC7_9BILA</name>
<dbReference type="InterPro" id="IPR029039">
    <property type="entry name" value="Flavoprotein-like_sf"/>
</dbReference>
<accession>A0ABD6EJC7</accession>
<keyword evidence="1" id="KW-0812">Transmembrane</keyword>
<feature type="domain" description="Flavodoxin-like" evidence="2">
    <location>
        <begin position="75"/>
        <end position="188"/>
    </location>
</feature>
<dbReference type="AlphaFoldDB" id="A0ABD6EJC7"/>
<dbReference type="Proteomes" id="UP001608902">
    <property type="component" value="Unassembled WGS sequence"/>
</dbReference>
<protein>
    <recommendedName>
        <fullName evidence="2">Flavodoxin-like domain-containing protein</fullName>
    </recommendedName>
</protein>
<gene>
    <name evidence="3" type="ORF">AB6A40_006778</name>
</gene>
<evidence type="ECO:0000313" key="4">
    <source>
        <dbReference type="Proteomes" id="UP001608902"/>
    </source>
</evidence>
<proteinExistence type="predicted"/>
<dbReference type="EMBL" id="JBGFUD010005017">
    <property type="protein sequence ID" value="MFH4980069.1"/>
    <property type="molecule type" value="Genomic_DNA"/>
</dbReference>
<dbReference type="SUPFAM" id="SSF52218">
    <property type="entry name" value="Flavoproteins"/>
    <property type="match status" value="1"/>
</dbReference>
<organism evidence="3 4">
    <name type="scientific">Gnathostoma spinigerum</name>
    <dbReference type="NCBI Taxonomy" id="75299"/>
    <lineage>
        <taxon>Eukaryota</taxon>
        <taxon>Metazoa</taxon>
        <taxon>Ecdysozoa</taxon>
        <taxon>Nematoda</taxon>
        <taxon>Chromadorea</taxon>
        <taxon>Rhabditida</taxon>
        <taxon>Spirurina</taxon>
        <taxon>Gnathostomatomorpha</taxon>
        <taxon>Gnathostomatoidea</taxon>
        <taxon>Gnathostomatidae</taxon>
        <taxon>Gnathostoma</taxon>
    </lineage>
</organism>
<feature type="transmembrane region" description="Helical" evidence="1">
    <location>
        <begin position="27"/>
        <end position="47"/>
    </location>
</feature>
<evidence type="ECO:0000313" key="3">
    <source>
        <dbReference type="EMBL" id="MFH4980069.1"/>
    </source>
</evidence>
<dbReference type="InterPro" id="IPR008254">
    <property type="entry name" value="Flavodoxin/NO_synth"/>
</dbReference>
<comment type="caution">
    <text evidence="3">The sequence shown here is derived from an EMBL/GenBank/DDBJ whole genome shotgun (WGS) entry which is preliminary data.</text>
</comment>
<keyword evidence="1" id="KW-0472">Membrane</keyword>
<keyword evidence="1" id="KW-1133">Transmembrane helix</keyword>
<evidence type="ECO:0000256" key="1">
    <source>
        <dbReference type="SAM" id="Phobius"/>
    </source>
</evidence>
<dbReference type="PROSITE" id="PS50902">
    <property type="entry name" value="FLAVODOXIN_LIKE"/>
    <property type="match status" value="1"/>
</dbReference>
<reference evidence="3 4" key="1">
    <citation type="submission" date="2024-08" db="EMBL/GenBank/DDBJ databases">
        <title>Gnathostoma spinigerum genome.</title>
        <authorList>
            <person name="Gonzalez-Bertolin B."/>
            <person name="Monzon S."/>
            <person name="Zaballos A."/>
            <person name="Jimenez P."/>
            <person name="Dekumyoy P."/>
            <person name="Varona S."/>
            <person name="Cuesta I."/>
            <person name="Sumanam S."/>
            <person name="Adisakwattana P."/>
            <person name="Gasser R.B."/>
            <person name="Hernandez-Gonzalez A."/>
            <person name="Young N.D."/>
            <person name="Perteguer M.J."/>
        </authorList>
    </citation>
    <scope>NUCLEOTIDE SEQUENCE [LARGE SCALE GENOMIC DNA]</scope>
    <source>
        <strain evidence="3">AL3</strain>
        <tissue evidence="3">Liver</tissue>
    </source>
</reference>
<sequence length="188" mass="21321">MSRYITGFLFGNFSANSPAHLVEKDDVLLYMTAFIGVVMPGCIYVLYHNIYQIYCRYAERKAKEASYELSLCTAITIFHASNGEIGKRLAIVLARKLEAAAPSVVDIANLNISYFSHYKGIGLFIIVTGQGGREPENVEWFFDWLEDIALSSSPKTQLECRNMHFAVLGINEAYEANRYNRVCYQNNF</sequence>
<evidence type="ECO:0000259" key="2">
    <source>
        <dbReference type="PROSITE" id="PS50902"/>
    </source>
</evidence>
<keyword evidence="4" id="KW-1185">Reference proteome</keyword>